<evidence type="ECO:0000313" key="4">
    <source>
        <dbReference type="Proteomes" id="UP001178507"/>
    </source>
</evidence>
<proteinExistence type="predicted"/>
<accession>A0AA36NAQ8</accession>
<evidence type="ECO:0000256" key="2">
    <source>
        <dbReference type="SAM" id="MobiDB-lite"/>
    </source>
</evidence>
<comment type="caution">
    <text evidence="3">The sequence shown here is derived from an EMBL/GenBank/DDBJ whole genome shotgun (WGS) entry which is preliminary data.</text>
</comment>
<evidence type="ECO:0000313" key="3">
    <source>
        <dbReference type="EMBL" id="CAJ1400282.1"/>
    </source>
</evidence>
<dbReference type="EMBL" id="CAUJNA010003366">
    <property type="protein sequence ID" value="CAJ1400282.1"/>
    <property type="molecule type" value="Genomic_DNA"/>
</dbReference>
<feature type="region of interest" description="Disordered" evidence="2">
    <location>
        <begin position="46"/>
        <end position="81"/>
    </location>
</feature>
<reference evidence="3" key="1">
    <citation type="submission" date="2023-08" db="EMBL/GenBank/DDBJ databases">
        <authorList>
            <person name="Chen Y."/>
            <person name="Shah S."/>
            <person name="Dougan E. K."/>
            <person name="Thang M."/>
            <person name="Chan C."/>
        </authorList>
    </citation>
    <scope>NUCLEOTIDE SEQUENCE</scope>
</reference>
<keyword evidence="4" id="KW-1185">Reference proteome</keyword>
<dbReference type="AlphaFoldDB" id="A0AA36NAQ8"/>
<name>A0AA36NAQ8_9DINO</name>
<gene>
    <name evidence="3" type="ORF">EVOR1521_LOCUS23656</name>
</gene>
<feature type="region of interest" description="Disordered" evidence="2">
    <location>
        <begin position="471"/>
        <end position="490"/>
    </location>
</feature>
<organism evidence="3 4">
    <name type="scientific">Effrenium voratum</name>
    <dbReference type="NCBI Taxonomy" id="2562239"/>
    <lineage>
        <taxon>Eukaryota</taxon>
        <taxon>Sar</taxon>
        <taxon>Alveolata</taxon>
        <taxon>Dinophyceae</taxon>
        <taxon>Suessiales</taxon>
        <taxon>Symbiodiniaceae</taxon>
        <taxon>Effrenium</taxon>
    </lineage>
</organism>
<sequence length="490" mass="58005">MAGEAPALLKAMTMASTQADLEAPPEALPLDDRRMVAAMRVLGCTVEELTAPNPPPPAPRRDDRSPRKVVPVSPNSMTRRQDFWERKQRSLLHEVEELARTMKEQKVAEILAEEVDDWNENALDPTSKLREIKERSQAEIQRAVDSERYKMQKIQECAERHDKMIKQVAAKKAEAHETLLETMQARQAKRDKQGEALKKEVLVQKQDQRKVMKKLHESFKKVEEHQQETLEKWEQVKEVRHEKIQLVHERREHFLIREQEDLVEKYLEKEQYIEERLAAKREKERQRALKGEEEYLEKLEKSLRLIEAEQQKKEADFQEALERQRKGREKVQRAKEEKTIEVHEALEKRFEKRDAVLGIERKNKLVKKRETIAKLKTVLGPQSPNRMAYIEGESRRRIEQREVIDELVQQNRERNHRAEDFTRELLLARIEENNAKVDRRQEEKMLMLNQRAAVLKEAMCEKARVHDELRTMKVIPAPPRESEEKEKEAK</sequence>
<dbReference type="Proteomes" id="UP001178507">
    <property type="component" value="Unassembled WGS sequence"/>
</dbReference>
<protein>
    <submittedName>
        <fullName evidence="3">Uncharacterized protein</fullName>
    </submittedName>
</protein>
<keyword evidence="1" id="KW-0175">Coiled coil</keyword>
<evidence type="ECO:0000256" key="1">
    <source>
        <dbReference type="SAM" id="Coils"/>
    </source>
</evidence>
<feature type="coiled-coil region" evidence="1">
    <location>
        <begin position="269"/>
        <end position="348"/>
    </location>
</feature>
<feature type="compositionally biased region" description="Basic and acidic residues" evidence="2">
    <location>
        <begin position="480"/>
        <end position="490"/>
    </location>
</feature>